<accession>A0A7J7MGS3</accession>
<evidence type="ECO:0000256" key="1">
    <source>
        <dbReference type="ARBA" id="ARBA00022741"/>
    </source>
</evidence>
<dbReference type="GO" id="GO:0005524">
    <property type="term" value="F:ATP binding"/>
    <property type="evidence" value="ECO:0007669"/>
    <property type="project" value="UniProtKB-KW"/>
</dbReference>
<comment type="caution">
    <text evidence="3">The sequence shown here is derived from an EMBL/GenBank/DDBJ whole genome shotgun (WGS) entry which is preliminary data.</text>
</comment>
<dbReference type="SUPFAM" id="SSF53067">
    <property type="entry name" value="Actin-like ATPase domain"/>
    <property type="match status" value="1"/>
</dbReference>
<dbReference type="InterPro" id="IPR043129">
    <property type="entry name" value="ATPase_NBD"/>
</dbReference>
<dbReference type="InterPro" id="IPR018181">
    <property type="entry name" value="Heat_shock_70_CS"/>
</dbReference>
<proteinExistence type="predicted"/>
<dbReference type="PRINTS" id="PR00301">
    <property type="entry name" value="HEATSHOCK70"/>
</dbReference>
<dbReference type="PROSITE" id="PS01036">
    <property type="entry name" value="HSP70_3"/>
    <property type="match status" value="1"/>
</dbReference>
<name>A0A7J7MGS3_9MAGN</name>
<dbReference type="InterPro" id="IPR013126">
    <property type="entry name" value="Hsp_70_fam"/>
</dbReference>
<dbReference type="Gene3D" id="3.30.420.40">
    <property type="match status" value="2"/>
</dbReference>
<gene>
    <name evidence="3" type="ORF">GIB67_018989</name>
</gene>
<keyword evidence="2" id="KW-0067">ATP-binding</keyword>
<keyword evidence="1" id="KW-0547">Nucleotide-binding</keyword>
<dbReference type="PANTHER" id="PTHR19375">
    <property type="entry name" value="HEAT SHOCK PROTEIN 70KDA"/>
    <property type="match status" value="1"/>
</dbReference>
<dbReference type="EMBL" id="JACGCM010001530">
    <property type="protein sequence ID" value="KAF6154067.1"/>
    <property type="molecule type" value="Genomic_DNA"/>
</dbReference>
<dbReference type="AlphaFoldDB" id="A0A7J7MGS3"/>
<dbReference type="FunFam" id="2.60.34.10:FF:000019">
    <property type="entry name" value="Heat shock 70 kDa protein 8"/>
    <property type="match status" value="1"/>
</dbReference>
<dbReference type="Gene3D" id="2.60.34.10">
    <property type="entry name" value="Substrate Binding Domain Of DNAk, Chain A, domain 1"/>
    <property type="match status" value="1"/>
</dbReference>
<sequence length="213" mass="23570">MINVDLENGLRICKVLRQPEFEEVISDVILVGGCSNIPKVKSLVLELCKKDEAYMGMDPLEAVVCSAVLEGAVASRVSDPLESLDLLTMQVAPQSLGIEADGHTFVPIIPWNMIMPVRKEMWFTTARDNQMEALIVAYEEGKGKVVDENRILGYFKIIGIPSALKGIPEISVCMDLDAPNILRVFARAVLPQTHQPVMPFLKVRMPIVDDGHE</sequence>
<evidence type="ECO:0000256" key="2">
    <source>
        <dbReference type="ARBA" id="ARBA00022840"/>
    </source>
</evidence>
<evidence type="ECO:0000313" key="4">
    <source>
        <dbReference type="Proteomes" id="UP000541444"/>
    </source>
</evidence>
<dbReference type="InterPro" id="IPR029047">
    <property type="entry name" value="HSP70_peptide-bd_sf"/>
</dbReference>
<dbReference type="OrthoDB" id="510472at2759"/>
<protein>
    <submittedName>
        <fullName evidence="3">Uncharacterized protein</fullName>
    </submittedName>
</protein>
<organism evidence="3 4">
    <name type="scientific">Kingdonia uniflora</name>
    <dbReference type="NCBI Taxonomy" id="39325"/>
    <lineage>
        <taxon>Eukaryota</taxon>
        <taxon>Viridiplantae</taxon>
        <taxon>Streptophyta</taxon>
        <taxon>Embryophyta</taxon>
        <taxon>Tracheophyta</taxon>
        <taxon>Spermatophyta</taxon>
        <taxon>Magnoliopsida</taxon>
        <taxon>Ranunculales</taxon>
        <taxon>Circaeasteraceae</taxon>
        <taxon>Kingdonia</taxon>
    </lineage>
</organism>
<reference evidence="3 4" key="1">
    <citation type="journal article" date="2020" name="IScience">
        <title>Genome Sequencing of the Endangered Kingdonia uniflora (Circaeasteraceae, Ranunculales) Reveals Potential Mechanisms of Evolutionary Specialization.</title>
        <authorList>
            <person name="Sun Y."/>
            <person name="Deng T."/>
            <person name="Zhang A."/>
            <person name="Moore M.J."/>
            <person name="Landis J.B."/>
            <person name="Lin N."/>
            <person name="Zhang H."/>
            <person name="Zhang X."/>
            <person name="Huang J."/>
            <person name="Zhang X."/>
            <person name="Sun H."/>
            <person name="Wang H."/>
        </authorList>
    </citation>
    <scope>NUCLEOTIDE SEQUENCE [LARGE SCALE GENOMIC DNA]</scope>
    <source>
        <strain evidence="3">TB1705</strain>
        <tissue evidence="3">Leaf</tissue>
    </source>
</reference>
<evidence type="ECO:0000313" key="3">
    <source>
        <dbReference type="EMBL" id="KAF6154067.1"/>
    </source>
</evidence>
<dbReference type="GO" id="GO:0140662">
    <property type="term" value="F:ATP-dependent protein folding chaperone"/>
    <property type="evidence" value="ECO:0007669"/>
    <property type="project" value="InterPro"/>
</dbReference>
<dbReference type="Proteomes" id="UP000541444">
    <property type="component" value="Unassembled WGS sequence"/>
</dbReference>
<dbReference type="SUPFAM" id="SSF100920">
    <property type="entry name" value="Heat shock protein 70kD (HSP70), peptide-binding domain"/>
    <property type="match status" value="1"/>
</dbReference>
<dbReference type="Pfam" id="PF00012">
    <property type="entry name" value="HSP70"/>
    <property type="match status" value="1"/>
</dbReference>
<keyword evidence="4" id="KW-1185">Reference proteome</keyword>